<keyword evidence="5" id="KW-0328">Glycosyltransferase</keyword>
<dbReference type="FunFam" id="3.40.50.11340:FF:000002">
    <property type="entry name" value="GDP-fucose protein O-fucosyltransferase 2"/>
    <property type="match status" value="1"/>
</dbReference>
<dbReference type="GeneID" id="110976978"/>
<dbReference type="EC" id="2.4.1.221" evidence="4"/>
<name>A0A8B7Y297_ACAPL</name>
<dbReference type="Gene3D" id="3.40.50.11350">
    <property type="match status" value="1"/>
</dbReference>
<dbReference type="OrthoDB" id="422368at2759"/>
<evidence type="ECO:0000256" key="4">
    <source>
        <dbReference type="ARBA" id="ARBA00012196"/>
    </source>
</evidence>
<protein>
    <recommendedName>
        <fullName evidence="15">GDP-fucose protein O-fucosyltransferase 2</fullName>
        <ecNumber evidence="4">2.4.1.221</ecNumber>
    </recommendedName>
    <alternativeName>
        <fullName evidence="16">Peptide-O-fucosyltransferase 2</fullName>
    </alternativeName>
</protein>
<dbReference type="PANTHER" id="PTHR13398:SF0">
    <property type="entry name" value="GDP-FUCOSE PROTEIN O-FUCOSYLTRANSFERASE 2"/>
    <property type="match status" value="1"/>
</dbReference>
<evidence type="ECO:0000256" key="14">
    <source>
        <dbReference type="ARBA" id="ARBA00025803"/>
    </source>
</evidence>
<evidence type="ECO:0000256" key="5">
    <source>
        <dbReference type="ARBA" id="ARBA00022676"/>
    </source>
</evidence>
<comment type="similarity">
    <text evidence="14">Belongs to the glycosyltransferase 68 family.</text>
</comment>
<dbReference type="Gene3D" id="3.40.50.11340">
    <property type="match status" value="1"/>
</dbReference>
<evidence type="ECO:0000256" key="10">
    <source>
        <dbReference type="ARBA" id="ARBA00023157"/>
    </source>
</evidence>
<proteinExistence type="inferred from homology"/>
<reference evidence="22" key="1">
    <citation type="submission" date="2025-08" db="UniProtKB">
        <authorList>
            <consortium name="RefSeq"/>
        </authorList>
    </citation>
    <scope>IDENTIFICATION</scope>
</reference>
<dbReference type="GO" id="GO:0006004">
    <property type="term" value="P:fucose metabolic process"/>
    <property type="evidence" value="ECO:0007669"/>
    <property type="project" value="UniProtKB-KW"/>
</dbReference>
<comment type="pathway">
    <text evidence="3">Protein modification; protein glycosylation.</text>
</comment>
<comment type="function">
    <text evidence="19">Catalyzes the reaction that attaches fucose through an O-glycosidic linkage to a conserved serine or threonine residue in the consensus sequence C1-X-X-S/T-C2 of thrombospondin type I repeats (TSRs) where C1 and C2 are the first and second cysteines of the repeat, respectively. O-fucosylates members of several protein families including the ADAMTS, the thrombospondin (TSP) and spondin families. Required for the proper secretion of ADAMTS family members such as ADAMTSL1 and ADAMTS13. The O-fucosylation of TSRs is also required for restricting epithelial to mesenchymal transition (EMT), maintaining the correct patterning of mesoderm and localization of the definite endoderm.</text>
</comment>
<feature type="signal peptide" evidence="20">
    <location>
        <begin position="1"/>
        <end position="25"/>
    </location>
</feature>
<evidence type="ECO:0000256" key="17">
    <source>
        <dbReference type="ARBA" id="ARBA00047273"/>
    </source>
</evidence>
<evidence type="ECO:0000256" key="12">
    <source>
        <dbReference type="ARBA" id="ARBA00023253"/>
    </source>
</evidence>
<keyword evidence="13" id="KW-0119">Carbohydrate metabolism</keyword>
<evidence type="ECO:0000256" key="19">
    <source>
        <dbReference type="ARBA" id="ARBA00057700"/>
    </source>
</evidence>
<keyword evidence="6" id="KW-0808">Transferase</keyword>
<evidence type="ECO:0000256" key="13">
    <source>
        <dbReference type="ARBA" id="ARBA00023277"/>
    </source>
</evidence>
<evidence type="ECO:0000256" key="7">
    <source>
        <dbReference type="ARBA" id="ARBA00022729"/>
    </source>
</evidence>
<keyword evidence="10" id="KW-1015">Disulfide bond</keyword>
<evidence type="ECO:0000256" key="11">
    <source>
        <dbReference type="ARBA" id="ARBA00023180"/>
    </source>
</evidence>
<evidence type="ECO:0000256" key="1">
    <source>
        <dbReference type="ARBA" id="ARBA00004240"/>
    </source>
</evidence>
<dbReference type="Pfam" id="PF10250">
    <property type="entry name" value="O-FucT"/>
    <property type="match status" value="1"/>
</dbReference>
<evidence type="ECO:0000256" key="15">
    <source>
        <dbReference type="ARBA" id="ARBA00026232"/>
    </source>
</evidence>
<sequence length="444" mass="51963">MAAHRYPAVCVVLFLFFHLFKIYSSSELDVDLSDDIAFHSGNYQKLKVGAALPRRYLLYDVNHGEGFNLRRDVYMRIANLVQRLQQDGDWVLVLPPWGRLYHWRTRSLEQIRIPWGTFFDTESLNRYVPVIEFEQYVKETGRAVIDQILYLQPYKEGWTNGKWEEKIDERECIEPPAYRPDEEGMYRGWFWGHSDTYAKAFKCLSVQGMARILAPVLLNNYTARSVFVDRAEKLLHDRFGDATYWAARRSMRFAKHLRDIGNQFRESHLDSTDKKDKTVLLEDWRDMERKPGSAVGGPYLAAHLRREDYARGNRKDVPSLQSAAEQITAALKKHKLQKVFIATDAPKHEIEELKRHLQDYRVYNYLPPKGILENFKDGGVAIIDQWICAHARYFIGTGVSTFSFRIHEERQILGFDPKMTYNRFCGDGESSNCEQPSVWKVVYH</sequence>
<evidence type="ECO:0000313" key="21">
    <source>
        <dbReference type="Proteomes" id="UP000694845"/>
    </source>
</evidence>
<comment type="subcellular location">
    <subcellularLocation>
        <location evidence="1">Endoplasmic reticulum</location>
    </subcellularLocation>
    <subcellularLocation>
        <location evidence="2">Golgi apparatus</location>
    </subcellularLocation>
</comment>
<comment type="catalytic activity">
    <reaction evidence="17">
        <text>L-threonyl-[protein] + GDP-beta-L-fucose = 3-O-(alpha-L-fucosyl)-L-threonyl-[protein] + GDP + H(+)</text>
        <dbReference type="Rhea" id="RHEA:70491"/>
        <dbReference type="Rhea" id="RHEA-COMP:11060"/>
        <dbReference type="Rhea" id="RHEA-COMP:17915"/>
        <dbReference type="ChEBI" id="CHEBI:15378"/>
        <dbReference type="ChEBI" id="CHEBI:30013"/>
        <dbReference type="ChEBI" id="CHEBI:57273"/>
        <dbReference type="ChEBI" id="CHEBI:58189"/>
        <dbReference type="ChEBI" id="CHEBI:189631"/>
        <dbReference type="EC" id="2.4.1.221"/>
    </reaction>
    <physiologicalReaction direction="left-to-right" evidence="17">
        <dbReference type="Rhea" id="RHEA:70492"/>
    </physiologicalReaction>
</comment>
<keyword evidence="7 20" id="KW-0732">Signal</keyword>
<evidence type="ECO:0000256" key="9">
    <source>
        <dbReference type="ARBA" id="ARBA00023034"/>
    </source>
</evidence>
<feature type="chain" id="PRO_5034313601" description="GDP-fucose protein O-fucosyltransferase 2" evidence="20">
    <location>
        <begin position="26"/>
        <end position="444"/>
    </location>
</feature>
<dbReference type="AlphaFoldDB" id="A0A8B7Y297"/>
<dbReference type="FunFam" id="3.40.50.11350:FF:000002">
    <property type="entry name" value="GDP-fucose protein O-fucosyltransferase 2"/>
    <property type="match status" value="1"/>
</dbReference>
<dbReference type="GO" id="GO:0005794">
    <property type="term" value="C:Golgi apparatus"/>
    <property type="evidence" value="ECO:0007669"/>
    <property type="project" value="UniProtKB-SubCell"/>
</dbReference>
<comment type="catalytic activity">
    <reaction evidence="18">
        <text>L-seryl-[protein] + GDP-beta-L-fucose = 3-O-(alpha-L-fucosyl)-L-seryl-[protein] + GDP + H(+)</text>
        <dbReference type="Rhea" id="RHEA:63644"/>
        <dbReference type="Rhea" id="RHEA-COMP:9863"/>
        <dbReference type="Rhea" id="RHEA-COMP:17914"/>
        <dbReference type="ChEBI" id="CHEBI:15378"/>
        <dbReference type="ChEBI" id="CHEBI:29999"/>
        <dbReference type="ChEBI" id="CHEBI:57273"/>
        <dbReference type="ChEBI" id="CHEBI:58189"/>
        <dbReference type="ChEBI" id="CHEBI:189632"/>
        <dbReference type="EC" id="2.4.1.221"/>
    </reaction>
    <physiologicalReaction direction="left-to-right" evidence="18">
        <dbReference type="Rhea" id="RHEA:63645"/>
    </physiologicalReaction>
</comment>
<dbReference type="PANTHER" id="PTHR13398">
    <property type="entry name" value="GDP-FUCOSE PROTEIN O-FUCOSYLTRANSFERASE 2"/>
    <property type="match status" value="1"/>
</dbReference>
<keyword evidence="21" id="KW-1185">Reference proteome</keyword>
<evidence type="ECO:0000256" key="6">
    <source>
        <dbReference type="ARBA" id="ARBA00022679"/>
    </source>
</evidence>
<dbReference type="Proteomes" id="UP000694845">
    <property type="component" value="Unplaced"/>
</dbReference>
<dbReference type="InterPro" id="IPR019378">
    <property type="entry name" value="GDP-Fuc_O-FucTrfase"/>
</dbReference>
<evidence type="ECO:0000256" key="2">
    <source>
        <dbReference type="ARBA" id="ARBA00004555"/>
    </source>
</evidence>
<dbReference type="InterPro" id="IPR045130">
    <property type="entry name" value="OFUT2-like"/>
</dbReference>
<evidence type="ECO:0000256" key="20">
    <source>
        <dbReference type="SAM" id="SignalP"/>
    </source>
</evidence>
<evidence type="ECO:0000256" key="16">
    <source>
        <dbReference type="ARBA" id="ARBA00033083"/>
    </source>
</evidence>
<dbReference type="GO" id="GO:0046922">
    <property type="term" value="F:peptide-O-fucosyltransferase activity"/>
    <property type="evidence" value="ECO:0007669"/>
    <property type="project" value="UniProtKB-EC"/>
</dbReference>
<evidence type="ECO:0000313" key="22">
    <source>
        <dbReference type="RefSeq" id="XP_022086425.1"/>
    </source>
</evidence>
<dbReference type="CDD" id="cd11298">
    <property type="entry name" value="O-FucT-2"/>
    <property type="match status" value="1"/>
</dbReference>
<keyword evidence="12" id="KW-0294">Fucose metabolism</keyword>
<keyword evidence="9" id="KW-0333">Golgi apparatus</keyword>
<organism evidence="21 22">
    <name type="scientific">Acanthaster planci</name>
    <name type="common">Crown-of-thorns starfish</name>
    <dbReference type="NCBI Taxonomy" id="133434"/>
    <lineage>
        <taxon>Eukaryota</taxon>
        <taxon>Metazoa</taxon>
        <taxon>Echinodermata</taxon>
        <taxon>Eleutherozoa</taxon>
        <taxon>Asterozoa</taxon>
        <taxon>Asteroidea</taxon>
        <taxon>Valvatacea</taxon>
        <taxon>Valvatida</taxon>
        <taxon>Acanthasteridae</taxon>
        <taxon>Acanthaster</taxon>
    </lineage>
</organism>
<evidence type="ECO:0000256" key="3">
    <source>
        <dbReference type="ARBA" id="ARBA00004922"/>
    </source>
</evidence>
<dbReference type="RefSeq" id="XP_022086425.1">
    <property type="nucleotide sequence ID" value="XM_022230733.1"/>
</dbReference>
<keyword evidence="11" id="KW-0325">Glycoprotein</keyword>
<accession>A0A8B7Y297</accession>
<gene>
    <name evidence="22" type="primary">LOC110976978</name>
</gene>
<evidence type="ECO:0000256" key="8">
    <source>
        <dbReference type="ARBA" id="ARBA00022824"/>
    </source>
</evidence>
<dbReference type="CTD" id="23275"/>
<dbReference type="GO" id="GO:0005789">
    <property type="term" value="C:endoplasmic reticulum membrane"/>
    <property type="evidence" value="ECO:0007669"/>
    <property type="project" value="UniProtKB-ARBA"/>
</dbReference>
<evidence type="ECO:0000256" key="18">
    <source>
        <dbReference type="ARBA" id="ARBA00048647"/>
    </source>
</evidence>
<keyword evidence="8" id="KW-0256">Endoplasmic reticulum</keyword>